<sequence length="98" mass="11164">MMSGIVYYFFVLLCYSITESDAVNPENAALVTVFLILRHYLYVLNLLVLISDSIRYYYDYECNQPLVANAKLTATSSLRDRGPENAKLYGELEMCDSA</sequence>
<evidence type="ECO:0000256" key="1">
    <source>
        <dbReference type="SAM" id="Phobius"/>
    </source>
</evidence>
<evidence type="ECO:0000313" key="4">
    <source>
        <dbReference type="Proteomes" id="UP000814243"/>
    </source>
</evidence>
<keyword evidence="1" id="KW-0812">Transmembrane</keyword>
<dbReference type="AlphaFoldDB" id="A0A922M3T4"/>
<dbReference type="EMBL" id="JACEFF010000851">
    <property type="protein sequence ID" value="KAH9629861.1"/>
    <property type="molecule type" value="Genomic_DNA"/>
</dbReference>
<name>A0A922M3T4_SPOEX</name>
<keyword evidence="2" id="KW-0732">Signal</keyword>
<feature type="transmembrane region" description="Helical" evidence="1">
    <location>
        <begin position="30"/>
        <end position="50"/>
    </location>
</feature>
<dbReference type="Proteomes" id="UP000814243">
    <property type="component" value="Unassembled WGS sequence"/>
</dbReference>
<proteinExistence type="predicted"/>
<keyword evidence="1" id="KW-0472">Membrane</keyword>
<comment type="caution">
    <text evidence="3">The sequence shown here is derived from an EMBL/GenBank/DDBJ whole genome shotgun (WGS) entry which is preliminary data.</text>
</comment>
<accession>A0A922M3T4</accession>
<gene>
    <name evidence="3" type="ORF">HF086_011511</name>
</gene>
<protein>
    <submittedName>
        <fullName evidence="3">Uncharacterized protein</fullName>
    </submittedName>
</protein>
<evidence type="ECO:0000256" key="2">
    <source>
        <dbReference type="SAM" id="SignalP"/>
    </source>
</evidence>
<evidence type="ECO:0000313" key="3">
    <source>
        <dbReference type="EMBL" id="KAH9629861.1"/>
    </source>
</evidence>
<reference evidence="3" key="1">
    <citation type="journal article" date="2021" name="G3 (Bethesda)">
        <title>Genome and transcriptome analysis of the beet armyworm Spodoptera exigua reveals targets for pest control. .</title>
        <authorList>
            <person name="Simon S."/>
            <person name="Breeschoten T."/>
            <person name="Jansen H.J."/>
            <person name="Dirks R.P."/>
            <person name="Schranz M.E."/>
            <person name="Ros V.I.D."/>
        </authorList>
    </citation>
    <scope>NUCLEOTIDE SEQUENCE</scope>
    <source>
        <strain evidence="3">TB_SE_WUR_2020</strain>
    </source>
</reference>
<organism evidence="3 4">
    <name type="scientific">Spodoptera exigua</name>
    <name type="common">Beet armyworm</name>
    <name type="synonym">Noctua fulgens</name>
    <dbReference type="NCBI Taxonomy" id="7107"/>
    <lineage>
        <taxon>Eukaryota</taxon>
        <taxon>Metazoa</taxon>
        <taxon>Ecdysozoa</taxon>
        <taxon>Arthropoda</taxon>
        <taxon>Hexapoda</taxon>
        <taxon>Insecta</taxon>
        <taxon>Pterygota</taxon>
        <taxon>Neoptera</taxon>
        <taxon>Endopterygota</taxon>
        <taxon>Lepidoptera</taxon>
        <taxon>Glossata</taxon>
        <taxon>Ditrysia</taxon>
        <taxon>Noctuoidea</taxon>
        <taxon>Noctuidae</taxon>
        <taxon>Amphipyrinae</taxon>
        <taxon>Spodoptera</taxon>
    </lineage>
</organism>
<keyword evidence="1" id="KW-1133">Transmembrane helix</keyword>
<feature type="chain" id="PRO_5037692167" evidence="2">
    <location>
        <begin position="23"/>
        <end position="98"/>
    </location>
</feature>
<feature type="signal peptide" evidence="2">
    <location>
        <begin position="1"/>
        <end position="22"/>
    </location>
</feature>